<dbReference type="InterPro" id="IPR051447">
    <property type="entry name" value="Lipoprotein-release_system"/>
</dbReference>
<dbReference type="InterPro" id="IPR003838">
    <property type="entry name" value="ABC3_permease_C"/>
</dbReference>
<dbReference type="PANTHER" id="PTHR30489:SF0">
    <property type="entry name" value="LIPOPROTEIN-RELEASING SYSTEM TRANSMEMBRANE PROTEIN LOLE"/>
    <property type="match status" value="1"/>
</dbReference>
<dbReference type="InterPro" id="IPR025857">
    <property type="entry name" value="MacB_PCD"/>
</dbReference>
<comment type="subcellular location">
    <subcellularLocation>
        <location evidence="1">Cell membrane</location>
        <topology evidence="1">Multi-pass membrane protein</topology>
    </subcellularLocation>
</comment>
<proteinExistence type="inferred from homology"/>
<accession>A0ABV9KYJ1</accession>
<protein>
    <submittedName>
        <fullName evidence="10">FtsX-like permease family protein</fullName>
    </submittedName>
</protein>
<evidence type="ECO:0000256" key="3">
    <source>
        <dbReference type="ARBA" id="ARBA00022475"/>
    </source>
</evidence>
<evidence type="ECO:0000256" key="6">
    <source>
        <dbReference type="ARBA" id="ARBA00023136"/>
    </source>
</evidence>
<dbReference type="Pfam" id="PF12704">
    <property type="entry name" value="MacB_PCD"/>
    <property type="match status" value="1"/>
</dbReference>
<dbReference type="Proteomes" id="UP001596023">
    <property type="component" value="Unassembled WGS sequence"/>
</dbReference>
<feature type="transmembrane region" description="Helical" evidence="7">
    <location>
        <begin position="291"/>
        <end position="318"/>
    </location>
</feature>
<feature type="transmembrane region" description="Helical" evidence="7">
    <location>
        <begin position="339"/>
        <end position="362"/>
    </location>
</feature>
<keyword evidence="6 7" id="KW-0472">Membrane</keyword>
<evidence type="ECO:0000256" key="7">
    <source>
        <dbReference type="SAM" id="Phobius"/>
    </source>
</evidence>
<keyword evidence="3" id="KW-1003">Cell membrane</keyword>
<feature type="domain" description="MacB-like periplasmic core" evidence="9">
    <location>
        <begin position="25"/>
        <end position="264"/>
    </location>
</feature>
<comment type="caution">
    <text evidence="10">The sequence shown here is derived from an EMBL/GenBank/DDBJ whole genome shotgun (WGS) entry which is preliminary data.</text>
</comment>
<evidence type="ECO:0000313" key="10">
    <source>
        <dbReference type="EMBL" id="MFC4675325.1"/>
    </source>
</evidence>
<evidence type="ECO:0000256" key="2">
    <source>
        <dbReference type="ARBA" id="ARBA00005236"/>
    </source>
</evidence>
<evidence type="ECO:0000313" key="11">
    <source>
        <dbReference type="Proteomes" id="UP001596023"/>
    </source>
</evidence>
<keyword evidence="4 7" id="KW-0812">Transmembrane</keyword>
<keyword evidence="11" id="KW-1185">Reference proteome</keyword>
<keyword evidence="5 7" id="KW-1133">Transmembrane helix</keyword>
<reference evidence="11" key="1">
    <citation type="journal article" date="2019" name="Int. J. Syst. Evol. Microbiol.">
        <title>The Global Catalogue of Microorganisms (GCM) 10K type strain sequencing project: providing services to taxonomists for standard genome sequencing and annotation.</title>
        <authorList>
            <consortium name="The Broad Institute Genomics Platform"/>
            <consortium name="The Broad Institute Genome Sequencing Center for Infectious Disease"/>
            <person name="Wu L."/>
            <person name="Ma J."/>
        </authorList>
    </citation>
    <scope>NUCLEOTIDE SEQUENCE [LARGE SCALE GENOMIC DNA]</scope>
    <source>
        <strain evidence="11">CCUG 66188</strain>
    </source>
</reference>
<evidence type="ECO:0000259" key="9">
    <source>
        <dbReference type="Pfam" id="PF12704"/>
    </source>
</evidence>
<evidence type="ECO:0000259" key="8">
    <source>
        <dbReference type="Pfam" id="PF02687"/>
    </source>
</evidence>
<evidence type="ECO:0000256" key="1">
    <source>
        <dbReference type="ARBA" id="ARBA00004651"/>
    </source>
</evidence>
<dbReference type="RefSeq" id="WP_379998455.1">
    <property type="nucleotide sequence ID" value="NZ_JBHSGN010000095.1"/>
</dbReference>
<organism evidence="10 11">
    <name type="scientific">Dysgonomonas termitidis</name>
    <dbReference type="NCBI Taxonomy" id="1516126"/>
    <lineage>
        <taxon>Bacteria</taxon>
        <taxon>Pseudomonadati</taxon>
        <taxon>Bacteroidota</taxon>
        <taxon>Bacteroidia</taxon>
        <taxon>Bacteroidales</taxon>
        <taxon>Dysgonomonadaceae</taxon>
        <taxon>Dysgonomonas</taxon>
    </lineage>
</organism>
<evidence type="ECO:0000256" key="4">
    <source>
        <dbReference type="ARBA" id="ARBA00022692"/>
    </source>
</evidence>
<dbReference type="PANTHER" id="PTHR30489">
    <property type="entry name" value="LIPOPROTEIN-RELEASING SYSTEM TRANSMEMBRANE PROTEIN LOLE"/>
    <property type="match status" value="1"/>
</dbReference>
<evidence type="ECO:0000256" key="5">
    <source>
        <dbReference type="ARBA" id="ARBA00022989"/>
    </source>
</evidence>
<feature type="transmembrane region" description="Helical" evidence="7">
    <location>
        <begin position="395"/>
        <end position="414"/>
    </location>
</feature>
<dbReference type="EMBL" id="JBHSGN010000095">
    <property type="protein sequence ID" value="MFC4675325.1"/>
    <property type="molecule type" value="Genomic_DNA"/>
</dbReference>
<gene>
    <name evidence="10" type="ORF">ACFO6W_16655</name>
</gene>
<feature type="domain" description="ABC3 transporter permease C-terminal" evidence="8">
    <location>
        <begin position="295"/>
        <end position="419"/>
    </location>
</feature>
<sequence length="421" mass="46504">MNLSFHIARRYLFAKKSHNAINIISMISVFGIALATTALVCVLSVFNGFTGVVSQTFSAFDPELQITPAQGKVFNPANPQIGEVKKIDEIAFTSETLEENALLKNGDRQEPIILKGVSKKFENIANIDKLIIDGRFLLREDASGTAGSMEPDSLTEWHIDNGVIGAGLAMFLGVRANFVDPVEIYVPKRNVRVNPANPSTAFDRGSVFISGVFALNQAKYDDQMMIVSIDLARELLRYETEVSSIDIKLKNAAEADKVQAKIKSILGNDYLVKNRFEQQEDLFRMVSIEKWVTFLILAIILVIAVFNIVGSLTILIIEKNEDIRILKNLGADNKLILKVFLFEGCLITFVGTIAGIILGLIICLLQQHFGLLQLGSTPGTFVMDAYPVVVEPLDVLLIFVTVSLISLLAVVYPVNNLRKRL</sequence>
<name>A0ABV9KYJ1_9BACT</name>
<comment type="similarity">
    <text evidence="2">Belongs to the ABC-4 integral membrane protein family. LolC/E subfamily.</text>
</comment>
<feature type="transmembrane region" description="Helical" evidence="7">
    <location>
        <begin position="21"/>
        <end position="46"/>
    </location>
</feature>
<dbReference type="Pfam" id="PF02687">
    <property type="entry name" value="FtsX"/>
    <property type="match status" value="1"/>
</dbReference>